<keyword evidence="3" id="KW-0804">Transcription</keyword>
<dbReference type="Pfam" id="PF02311">
    <property type="entry name" value="AraC_binding"/>
    <property type="match status" value="1"/>
</dbReference>
<dbReference type="SUPFAM" id="SSF51215">
    <property type="entry name" value="Regulatory protein AraC"/>
    <property type="match status" value="1"/>
</dbReference>
<dbReference type="PROSITE" id="PS01124">
    <property type="entry name" value="HTH_ARAC_FAMILY_2"/>
    <property type="match status" value="1"/>
</dbReference>
<evidence type="ECO:0000256" key="1">
    <source>
        <dbReference type="ARBA" id="ARBA00023015"/>
    </source>
</evidence>
<evidence type="ECO:0000313" key="6">
    <source>
        <dbReference type="Proteomes" id="UP000095651"/>
    </source>
</evidence>
<dbReference type="Gene3D" id="1.10.10.60">
    <property type="entry name" value="Homeodomain-like"/>
    <property type="match status" value="2"/>
</dbReference>
<evidence type="ECO:0000256" key="2">
    <source>
        <dbReference type="ARBA" id="ARBA00023125"/>
    </source>
</evidence>
<dbReference type="InterPro" id="IPR037923">
    <property type="entry name" value="HTH-like"/>
</dbReference>
<dbReference type="PANTHER" id="PTHR43280">
    <property type="entry name" value="ARAC-FAMILY TRANSCRIPTIONAL REGULATOR"/>
    <property type="match status" value="1"/>
</dbReference>
<dbReference type="InterPro" id="IPR018062">
    <property type="entry name" value="HTH_AraC-typ_CS"/>
</dbReference>
<dbReference type="GO" id="GO:0043565">
    <property type="term" value="F:sequence-specific DNA binding"/>
    <property type="evidence" value="ECO:0007669"/>
    <property type="project" value="InterPro"/>
</dbReference>
<keyword evidence="1" id="KW-0805">Transcription regulation</keyword>
<gene>
    <name evidence="5" type="primary">rhaS_3</name>
    <name evidence="5" type="ORF">ERS852407_01867</name>
</gene>
<dbReference type="InterPro" id="IPR009057">
    <property type="entry name" value="Homeodomain-like_sf"/>
</dbReference>
<dbReference type="SMART" id="SM00342">
    <property type="entry name" value="HTH_ARAC"/>
    <property type="match status" value="1"/>
</dbReference>
<reference evidence="5 6" key="1">
    <citation type="submission" date="2015-09" db="EMBL/GenBank/DDBJ databases">
        <authorList>
            <consortium name="Pathogen Informatics"/>
        </authorList>
    </citation>
    <scope>NUCLEOTIDE SEQUENCE [LARGE SCALE GENOMIC DNA]</scope>
    <source>
        <strain evidence="5 6">2789STDY5608850</strain>
    </source>
</reference>
<sequence>MSEPVAKRQMFEYDGDNPFHIYNIPHYPLSSDELLFNHWHEELEIVYTLQGNSLHYIDGTCIKSQPGRLIVVNSESSHNIIPDRTVYGSGRKVVIALLISREFLEGIFPDFKNMYFLNEKEMTTPEIGNLMVTLSHYDDEAQTSCYERIYIKGLVLQLLYHITQEGVAEKNVILPLNNQKNLERLKGVLQFIENHYMEKLSQAEIADKFYFSKEYFARFFKKHTGMTFIEYLTKYRLQKARMQLMASNSGILEIALNNGFSDDRRLILAFKEEYGTTPFQYRKMERNKEE</sequence>
<organism evidence="5 6">
    <name type="scientific">Hungatella hathewayi</name>
    <dbReference type="NCBI Taxonomy" id="154046"/>
    <lineage>
        <taxon>Bacteria</taxon>
        <taxon>Bacillati</taxon>
        <taxon>Bacillota</taxon>
        <taxon>Clostridia</taxon>
        <taxon>Lachnospirales</taxon>
        <taxon>Lachnospiraceae</taxon>
        <taxon>Hungatella</taxon>
    </lineage>
</organism>
<dbReference type="PROSITE" id="PS00041">
    <property type="entry name" value="HTH_ARAC_FAMILY_1"/>
    <property type="match status" value="1"/>
</dbReference>
<dbReference type="AlphaFoldDB" id="A0A174C6G2"/>
<dbReference type="PANTHER" id="PTHR43280:SF28">
    <property type="entry name" value="HTH-TYPE TRANSCRIPTIONAL ACTIVATOR RHAS"/>
    <property type="match status" value="1"/>
</dbReference>
<dbReference type="GO" id="GO:0003700">
    <property type="term" value="F:DNA-binding transcription factor activity"/>
    <property type="evidence" value="ECO:0007669"/>
    <property type="project" value="InterPro"/>
</dbReference>
<dbReference type="Gene3D" id="2.60.120.10">
    <property type="entry name" value="Jelly Rolls"/>
    <property type="match status" value="1"/>
</dbReference>
<proteinExistence type="predicted"/>
<dbReference type="InterPro" id="IPR018060">
    <property type="entry name" value="HTH_AraC"/>
</dbReference>
<keyword evidence="2" id="KW-0238">DNA-binding</keyword>
<protein>
    <submittedName>
        <fullName evidence="5">AraC family transcriptional regulator</fullName>
    </submittedName>
</protein>
<feature type="domain" description="HTH araC/xylS-type" evidence="4">
    <location>
        <begin position="186"/>
        <end position="284"/>
    </location>
</feature>
<dbReference type="InterPro" id="IPR003313">
    <property type="entry name" value="AraC-bd"/>
</dbReference>
<dbReference type="RefSeq" id="WP_055654384.1">
    <property type="nucleotide sequence ID" value="NZ_CABIXC010000003.1"/>
</dbReference>
<dbReference type="Proteomes" id="UP000095651">
    <property type="component" value="Unassembled WGS sequence"/>
</dbReference>
<evidence type="ECO:0000259" key="4">
    <source>
        <dbReference type="PROSITE" id="PS01124"/>
    </source>
</evidence>
<dbReference type="SUPFAM" id="SSF46689">
    <property type="entry name" value="Homeodomain-like"/>
    <property type="match status" value="2"/>
</dbReference>
<dbReference type="Pfam" id="PF12833">
    <property type="entry name" value="HTH_18"/>
    <property type="match status" value="1"/>
</dbReference>
<evidence type="ECO:0000313" key="5">
    <source>
        <dbReference type="EMBL" id="CUO09042.1"/>
    </source>
</evidence>
<name>A0A174C6G2_9FIRM</name>
<dbReference type="EMBL" id="CYZE01000003">
    <property type="protein sequence ID" value="CUO09042.1"/>
    <property type="molecule type" value="Genomic_DNA"/>
</dbReference>
<accession>A0A174C6G2</accession>
<evidence type="ECO:0000256" key="3">
    <source>
        <dbReference type="ARBA" id="ARBA00023163"/>
    </source>
</evidence>
<dbReference type="InterPro" id="IPR014710">
    <property type="entry name" value="RmlC-like_jellyroll"/>
</dbReference>